<comment type="subcellular location">
    <subcellularLocation>
        <location evidence="1">Cell outer membrane</location>
    </subcellularLocation>
</comment>
<name>A0ABS6X6P1_9BACT</name>
<evidence type="ECO:0000256" key="6">
    <source>
        <dbReference type="SAM" id="SignalP"/>
    </source>
</evidence>
<comment type="caution">
    <text evidence="8">The sequence shown here is derived from an EMBL/GenBank/DDBJ whole genome shotgun (WGS) entry which is preliminary data.</text>
</comment>
<evidence type="ECO:0000256" key="4">
    <source>
        <dbReference type="ARBA" id="ARBA00023136"/>
    </source>
</evidence>
<gene>
    <name evidence="8" type="ORF">KYK27_01285</name>
</gene>
<keyword evidence="3 6" id="KW-0732">Signal</keyword>
<dbReference type="Proteomes" id="UP000774935">
    <property type="component" value="Unassembled WGS sequence"/>
</dbReference>
<dbReference type="RefSeq" id="WP_199108260.1">
    <property type="nucleotide sequence ID" value="NZ_JAHWXQ010000001.1"/>
</dbReference>
<dbReference type="InterPro" id="IPR012944">
    <property type="entry name" value="SusD_RagB_dom"/>
</dbReference>
<organism evidence="8 9">
    <name type="scientific">Pontibacter populi</name>
    <dbReference type="NCBI Taxonomy" id="890055"/>
    <lineage>
        <taxon>Bacteria</taxon>
        <taxon>Pseudomonadati</taxon>
        <taxon>Bacteroidota</taxon>
        <taxon>Cytophagia</taxon>
        <taxon>Cytophagales</taxon>
        <taxon>Hymenobacteraceae</taxon>
        <taxon>Pontibacter</taxon>
    </lineage>
</organism>
<dbReference type="Pfam" id="PF07980">
    <property type="entry name" value="SusD_RagB"/>
    <property type="match status" value="1"/>
</dbReference>
<feature type="signal peptide" evidence="6">
    <location>
        <begin position="1"/>
        <end position="27"/>
    </location>
</feature>
<proteinExistence type="inferred from homology"/>
<keyword evidence="4" id="KW-0472">Membrane</keyword>
<keyword evidence="5" id="KW-0998">Cell outer membrane</keyword>
<evidence type="ECO:0000259" key="7">
    <source>
        <dbReference type="Pfam" id="PF07980"/>
    </source>
</evidence>
<sequence length="443" mass="49376">MKRYISTLKFKPVMAFLAIILMLPACEIDDIPDPNNPTVESVLVNATVDDLNNLVVGTEAGMRTFLATYYDDMGVIGREHYRFSSADPRFTADLLGKGSSVLDDNTFYTTNPWAGRYRVVKNTNILIASANNTTLISDEEREGYLGFAETIKAHQLLLNLTMMYEPGIRLDVDDPDNLGPFVEREAALDSIALLLDEGAGHIAAAGEEFPFTLSEGFEGFNDPAGFLQFNRALAARVAVYREEFGEALTLLEGSFLDLSTDFNKGVYYTFSASSGDLLNPVFVAPNSSGEIRIAHPSYISDIAPNDDRISKVLLRDEAASLDNLTGKYDVAVYKSNTDPIPIIRNEELILIYAEANIQTGNTLEAVKALNIIRQGHGVGPYVGLVTKEALIDEMLYQRRYSLYFEGHRWVDLRRYNRLDELPIDRPGDDVWTSFPKPFIEQAF</sequence>
<protein>
    <submittedName>
        <fullName evidence="8">RagB/SusD family nutrient uptake outer membrane protein</fullName>
    </submittedName>
</protein>
<evidence type="ECO:0000313" key="8">
    <source>
        <dbReference type="EMBL" id="MBW3363657.1"/>
    </source>
</evidence>
<dbReference type="Gene3D" id="1.25.40.390">
    <property type="match status" value="1"/>
</dbReference>
<feature type="domain" description="RagB/SusD" evidence="7">
    <location>
        <begin position="334"/>
        <end position="417"/>
    </location>
</feature>
<accession>A0ABS6X6P1</accession>
<evidence type="ECO:0000256" key="5">
    <source>
        <dbReference type="ARBA" id="ARBA00023237"/>
    </source>
</evidence>
<evidence type="ECO:0000256" key="1">
    <source>
        <dbReference type="ARBA" id="ARBA00004442"/>
    </source>
</evidence>
<evidence type="ECO:0000256" key="2">
    <source>
        <dbReference type="ARBA" id="ARBA00006275"/>
    </source>
</evidence>
<evidence type="ECO:0000256" key="3">
    <source>
        <dbReference type="ARBA" id="ARBA00022729"/>
    </source>
</evidence>
<comment type="similarity">
    <text evidence="2">Belongs to the SusD family.</text>
</comment>
<dbReference type="SUPFAM" id="SSF48452">
    <property type="entry name" value="TPR-like"/>
    <property type="match status" value="1"/>
</dbReference>
<dbReference type="InterPro" id="IPR011990">
    <property type="entry name" value="TPR-like_helical_dom_sf"/>
</dbReference>
<keyword evidence="9" id="KW-1185">Reference proteome</keyword>
<reference evidence="8 9" key="1">
    <citation type="submission" date="2021-07" db="EMBL/GenBank/DDBJ databases">
        <authorList>
            <person name="Kim M.K."/>
        </authorList>
    </citation>
    <scope>NUCLEOTIDE SEQUENCE [LARGE SCALE GENOMIC DNA]</scope>
    <source>
        <strain evidence="8 9">HLY7-15</strain>
    </source>
</reference>
<evidence type="ECO:0000313" key="9">
    <source>
        <dbReference type="Proteomes" id="UP000774935"/>
    </source>
</evidence>
<dbReference type="CDD" id="cd08977">
    <property type="entry name" value="SusD"/>
    <property type="match status" value="1"/>
</dbReference>
<dbReference type="EMBL" id="JAHWXQ010000001">
    <property type="protein sequence ID" value="MBW3363657.1"/>
    <property type="molecule type" value="Genomic_DNA"/>
</dbReference>
<feature type="chain" id="PRO_5046977199" evidence="6">
    <location>
        <begin position="28"/>
        <end position="443"/>
    </location>
</feature>